<proteinExistence type="predicted"/>
<dbReference type="EMBL" id="JBHUJC010000037">
    <property type="protein sequence ID" value="MFD2277022.1"/>
    <property type="molecule type" value="Genomic_DNA"/>
</dbReference>
<dbReference type="RefSeq" id="WP_377136927.1">
    <property type="nucleotide sequence ID" value="NZ_JBHUJC010000037.1"/>
</dbReference>
<evidence type="ECO:0000313" key="2">
    <source>
        <dbReference type="Proteomes" id="UP001597297"/>
    </source>
</evidence>
<evidence type="ECO:0000313" key="1">
    <source>
        <dbReference type="EMBL" id="MFD2277022.1"/>
    </source>
</evidence>
<organism evidence="1 2">
    <name type="scientific">Rubritalea spongiae</name>
    <dbReference type="NCBI Taxonomy" id="430797"/>
    <lineage>
        <taxon>Bacteria</taxon>
        <taxon>Pseudomonadati</taxon>
        <taxon>Verrucomicrobiota</taxon>
        <taxon>Verrucomicrobiia</taxon>
        <taxon>Verrucomicrobiales</taxon>
        <taxon>Rubritaleaceae</taxon>
        <taxon>Rubritalea</taxon>
    </lineage>
</organism>
<comment type="caution">
    <text evidence="1">The sequence shown here is derived from an EMBL/GenBank/DDBJ whole genome shotgun (WGS) entry which is preliminary data.</text>
</comment>
<dbReference type="Proteomes" id="UP001597297">
    <property type="component" value="Unassembled WGS sequence"/>
</dbReference>
<protein>
    <submittedName>
        <fullName evidence="1">Uncharacterized protein</fullName>
    </submittedName>
</protein>
<sequence>MKWIGILLCALLVNCASNTEGEKEEVKAVEPESSWKKSPVAWVNGAEVYSEVEPLYGKGAIEKSKLVYRAGTANFDGPFNWKFVAEGDPSVHRNLRVDAVQITTEKTSRKVNVPQLMLGGKRPFAYEEIKKKRGFSFKKEKIEDEMQPRWMAEVEIPTTLQVYPKADGKVVVAAKISVETEKGMVSEWVNFALLPNANTSGSFTFRQTMVEYDGIPID</sequence>
<reference evidence="2" key="1">
    <citation type="journal article" date="2019" name="Int. J. Syst. Evol. Microbiol.">
        <title>The Global Catalogue of Microorganisms (GCM) 10K type strain sequencing project: providing services to taxonomists for standard genome sequencing and annotation.</title>
        <authorList>
            <consortium name="The Broad Institute Genomics Platform"/>
            <consortium name="The Broad Institute Genome Sequencing Center for Infectious Disease"/>
            <person name="Wu L."/>
            <person name="Ma J."/>
        </authorList>
    </citation>
    <scope>NUCLEOTIDE SEQUENCE [LARGE SCALE GENOMIC DNA]</scope>
    <source>
        <strain evidence="2">JCM 16545</strain>
    </source>
</reference>
<name>A0ABW5E309_9BACT</name>
<accession>A0ABW5E309</accession>
<keyword evidence="2" id="KW-1185">Reference proteome</keyword>
<gene>
    <name evidence="1" type="ORF">ACFSQZ_11120</name>
</gene>